<gene>
    <name evidence="1" type="ORF">Terrestrivirus3_170</name>
</gene>
<proteinExistence type="predicted"/>
<organism evidence="1">
    <name type="scientific">Terrestrivirus sp</name>
    <dbReference type="NCBI Taxonomy" id="2487775"/>
    <lineage>
        <taxon>Viruses</taxon>
        <taxon>Varidnaviria</taxon>
        <taxon>Bamfordvirae</taxon>
        <taxon>Nucleocytoviricota</taxon>
        <taxon>Megaviricetes</taxon>
        <taxon>Imitervirales</taxon>
        <taxon>Mimiviridae</taxon>
        <taxon>Klosneuvirinae</taxon>
    </lineage>
</organism>
<evidence type="ECO:0000313" key="1">
    <source>
        <dbReference type="EMBL" id="AYV75901.1"/>
    </source>
</evidence>
<accession>A0A3G4ZPL0</accession>
<sequence>MFYNRNIILYKTESFIISTNKCVDNCVNSHSQNGDDYTWLNKLGHGKVVDIYFEEPVNSGKWTLYDDNWWKIHCKVIDHHPENLVKSHVNAFINPNTRFARLMFIFQDGKKMEPTKEFYQLEANYFKNNKLCQ</sequence>
<dbReference type="EMBL" id="MK071981">
    <property type="protein sequence ID" value="AYV75901.1"/>
    <property type="molecule type" value="Genomic_DNA"/>
</dbReference>
<protein>
    <submittedName>
        <fullName evidence="1">Uncharacterized protein</fullName>
    </submittedName>
</protein>
<reference evidence="1" key="1">
    <citation type="submission" date="2018-10" db="EMBL/GenBank/DDBJ databases">
        <title>Hidden diversity of soil giant viruses.</title>
        <authorList>
            <person name="Schulz F."/>
            <person name="Alteio L."/>
            <person name="Goudeau D."/>
            <person name="Ryan E.M."/>
            <person name="Malmstrom R.R."/>
            <person name="Blanchard J."/>
            <person name="Woyke T."/>
        </authorList>
    </citation>
    <scope>NUCLEOTIDE SEQUENCE</scope>
    <source>
        <strain evidence="1">TEV1</strain>
    </source>
</reference>
<name>A0A3G4ZPL0_9VIRU</name>